<keyword evidence="5" id="KW-1185">Reference proteome</keyword>
<feature type="domain" description="DM13" evidence="3">
    <location>
        <begin position="48"/>
        <end position="165"/>
    </location>
</feature>
<feature type="compositionally biased region" description="Polar residues" evidence="1">
    <location>
        <begin position="26"/>
        <end position="43"/>
    </location>
</feature>
<dbReference type="Pfam" id="PF10517">
    <property type="entry name" value="DM13"/>
    <property type="match status" value="1"/>
</dbReference>
<accession>A0A2T1D5B3</accession>
<feature type="region of interest" description="Disordered" evidence="1">
    <location>
        <begin position="26"/>
        <end position="45"/>
    </location>
</feature>
<dbReference type="InterPro" id="IPR019545">
    <property type="entry name" value="DM13_domain"/>
</dbReference>
<evidence type="ECO:0000313" key="5">
    <source>
        <dbReference type="Proteomes" id="UP000238634"/>
    </source>
</evidence>
<comment type="caution">
    <text evidence="4">The sequence shown here is derived from an EMBL/GenBank/DDBJ whole genome shotgun (WGS) entry which is preliminary data.</text>
</comment>
<dbReference type="EMBL" id="PVWG01000055">
    <property type="protein sequence ID" value="PSB15693.1"/>
    <property type="molecule type" value="Genomic_DNA"/>
</dbReference>
<dbReference type="Proteomes" id="UP000238634">
    <property type="component" value="Unassembled WGS sequence"/>
</dbReference>
<organism evidence="4 5">
    <name type="scientific">Phormidesmis priestleyi ULC007</name>
    <dbReference type="NCBI Taxonomy" id="1920490"/>
    <lineage>
        <taxon>Bacteria</taxon>
        <taxon>Bacillati</taxon>
        <taxon>Cyanobacteriota</taxon>
        <taxon>Cyanophyceae</taxon>
        <taxon>Leptolyngbyales</taxon>
        <taxon>Leptolyngbyaceae</taxon>
        <taxon>Phormidesmis</taxon>
    </lineage>
</organism>
<dbReference type="PROSITE" id="PS51549">
    <property type="entry name" value="DM13"/>
    <property type="match status" value="1"/>
</dbReference>
<reference evidence="4 5" key="1">
    <citation type="submission" date="2018-02" db="EMBL/GenBank/DDBJ databases">
        <authorList>
            <person name="Cohen D.B."/>
            <person name="Kent A.D."/>
        </authorList>
    </citation>
    <scope>NUCLEOTIDE SEQUENCE [LARGE SCALE GENOMIC DNA]</scope>
    <source>
        <strain evidence="4 5">ULC007</strain>
    </source>
</reference>
<proteinExistence type="predicted"/>
<dbReference type="RefSeq" id="WP_083583231.1">
    <property type="nucleotide sequence ID" value="NZ_MPPI01000054.1"/>
</dbReference>
<evidence type="ECO:0000256" key="2">
    <source>
        <dbReference type="SAM" id="SignalP"/>
    </source>
</evidence>
<dbReference type="OrthoDB" id="463944at2"/>
<dbReference type="PROSITE" id="PS51257">
    <property type="entry name" value="PROKAR_LIPOPROTEIN"/>
    <property type="match status" value="1"/>
</dbReference>
<feature type="signal peptide" evidence="2">
    <location>
        <begin position="1"/>
        <end position="21"/>
    </location>
</feature>
<gene>
    <name evidence="4" type="ORF">C7B65_23825</name>
</gene>
<protein>
    <submittedName>
        <fullName evidence="4">Electron transfer flavoprotein</fullName>
    </submittedName>
</protein>
<keyword evidence="2" id="KW-0732">Signal</keyword>
<reference evidence="4 5" key="2">
    <citation type="submission" date="2018-03" db="EMBL/GenBank/DDBJ databases">
        <title>The ancient ancestry and fast evolution of plastids.</title>
        <authorList>
            <person name="Moore K.R."/>
            <person name="Magnabosco C."/>
            <person name="Momper L."/>
            <person name="Gold D.A."/>
            <person name="Bosak T."/>
            <person name="Fournier G.P."/>
        </authorList>
    </citation>
    <scope>NUCLEOTIDE SEQUENCE [LARGE SCALE GENOMIC DNA]</scope>
    <source>
        <strain evidence="4 5">ULC007</strain>
    </source>
</reference>
<dbReference type="STRING" id="1920490.GCA_001895925_02833"/>
<evidence type="ECO:0000313" key="4">
    <source>
        <dbReference type="EMBL" id="PSB15693.1"/>
    </source>
</evidence>
<evidence type="ECO:0000256" key="1">
    <source>
        <dbReference type="SAM" id="MobiDB-lite"/>
    </source>
</evidence>
<name>A0A2T1D5B3_9CYAN</name>
<feature type="chain" id="PRO_5015653263" evidence="2">
    <location>
        <begin position="22"/>
        <end position="166"/>
    </location>
</feature>
<sequence>MIKHWVTASLMALVIVGCSNASNQAAESISSSPNSTPAQSASQPGRAATIVRAGTLKAGEHDTQGMVQIVTQAGHTFLKLDQSFKTSNQGPDLVVILHRSPNILGSAKPPSYSLKAGDYVVLAPLQKFSGGQQYAIPDSINVANYQSAAIWCRKFNATFGAAKLSS</sequence>
<dbReference type="AlphaFoldDB" id="A0A2T1D5B3"/>
<evidence type="ECO:0000259" key="3">
    <source>
        <dbReference type="PROSITE" id="PS51549"/>
    </source>
</evidence>